<feature type="region of interest" description="Disordered" evidence="1">
    <location>
        <begin position="1"/>
        <end position="21"/>
    </location>
</feature>
<proteinExistence type="predicted"/>
<dbReference type="EMBL" id="MHLO01000017">
    <property type="protein sequence ID" value="OGZ12549.1"/>
    <property type="molecule type" value="Genomic_DNA"/>
</dbReference>
<evidence type="ECO:0000313" key="3">
    <source>
        <dbReference type="Proteomes" id="UP000178636"/>
    </source>
</evidence>
<name>A0A1G2DG17_9BACT</name>
<comment type="caution">
    <text evidence="2">The sequence shown here is derived from an EMBL/GenBank/DDBJ whole genome shotgun (WGS) entry which is preliminary data.</text>
</comment>
<dbReference type="AlphaFoldDB" id="A0A1G2DG17"/>
<organism evidence="2 3">
    <name type="scientific">Candidatus Lloydbacteria bacterium RIFCSPHIGHO2_02_FULL_54_17</name>
    <dbReference type="NCBI Taxonomy" id="1798664"/>
    <lineage>
        <taxon>Bacteria</taxon>
        <taxon>Candidatus Lloydiibacteriota</taxon>
    </lineage>
</organism>
<evidence type="ECO:0000256" key="1">
    <source>
        <dbReference type="SAM" id="MobiDB-lite"/>
    </source>
</evidence>
<dbReference type="Proteomes" id="UP000178636">
    <property type="component" value="Unassembled WGS sequence"/>
</dbReference>
<gene>
    <name evidence="2" type="ORF">A3C93_00265</name>
</gene>
<sequence>MKETGEKTFALTMTREGPLRREGAQPRSLVLCANVTLNRKEDVATCALLSLRECASYVRRTPSRQNKYFYGLRYAKPHALVTLHVVGENSSSAHVDRQSRRDILNKPIVGVLETKCGALSIGVSTDLFSFCWRQNFLRIASA</sequence>
<evidence type="ECO:0000313" key="2">
    <source>
        <dbReference type="EMBL" id="OGZ12549.1"/>
    </source>
</evidence>
<protein>
    <submittedName>
        <fullName evidence="2">Uncharacterized protein</fullName>
    </submittedName>
</protein>
<accession>A0A1G2DG17</accession>
<reference evidence="2 3" key="1">
    <citation type="journal article" date="2016" name="Nat. Commun.">
        <title>Thousands of microbial genomes shed light on interconnected biogeochemical processes in an aquifer system.</title>
        <authorList>
            <person name="Anantharaman K."/>
            <person name="Brown C.T."/>
            <person name="Hug L.A."/>
            <person name="Sharon I."/>
            <person name="Castelle C.J."/>
            <person name="Probst A.J."/>
            <person name="Thomas B.C."/>
            <person name="Singh A."/>
            <person name="Wilkins M.J."/>
            <person name="Karaoz U."/>
            <person name="Brodie E.L."/>
            <person name="Williams K.H."/>
            <person name="Hubbard S.S."/>
            <person name="Banfield J.F."/>
        </authorList>
    </citation>
    <scope>NUCLEOTIDE SEQUENCE [LARGE SCALE GENOMIC DNA]</scope>
</reference>